<dbReference type="OrthoDB" id="5400577at2759"/>
<gene>
    <name evidence="1" type="ORF">NUU61_003970</name>
</gene>
<dbReference type="Proteomes" id="UP001141434">
    <property type="component" value="Unassembled WGS sequence"/>
</dbReference>
<keyword evidence="2" id="KW-1185">Reference proteome</keyword>
<dbReference type="PANTHER" id="PTHR37535:SF3">
    <property type="entry name" value="FLUG DOMAIN-CONTAINING PROTEIN"/>
    <property type="match status" value="1"/>
</dbReference>
<dbReference type="EMBL" id="JAPMSZ010000005">
    <property type="protein sequence ID" value="KAJ5101748.1"/>
    <property type="molecule type" value="Genomic_DNA"/>
</dbReference>
<dbReference type="GeneID" id="81393720"/>
<accession>A0A9W9FKE7</accession>
<reference evidence="1" key="1">
    <citation type="submission" date="2022-11" db="EMBL/GenBank/DDBJ databases">
        <authorList>
            <person name="Petersen C."/>
        </authorList>
    </citation>
    <scope>NUCLEOTIDE SEQUENCE</scope>
    <source>
        <strain evidence="1">IBT 34128</strain>
    </source>
</reference>
<comment type="caution">
    <text evidence="1">The sequence shown here is derived from an EMBL/GenBank/DDBJ whole genome shotgun (WGS) entry which is preliminary data.</text>
</comment>
<protein>
    <submittedName>
        <fullName evidence="1">Uncharacterized protein</fullName>
    </submittedName>
</protein>
<evidence type="ECO:0000313" key="1">
    <source>
        <dbReference type="EMBL" id="KAJ5101748.1"/>
    </source>
</evidence>
<name>A0A9W9FKE7_9EURO</name>
<dbReference type="RefSeq" id="XP_056512579.1">
    <property type="nucleotide sequence ID" value="XM_056654552.1"/>
</dbReference>
<organism evidence="1 2">
    <name type="scientific">Penicillium alfredii</name>
    <dbReference type="NCBI Taxonomy" id="1506179"/>
    <lineage>
        <taxon>Eukaryota</taxon>
        <taxon>Fungi</taxon>
        <taxon>Dikarya</taxon>
        <taxon>Ascomycota</taxon>
        <taxon>Pezizomycotina</taxon>
        <taxon>Eurotiomycetes</taxon>
        <taxon>Eurotiomycetidae</taxon>
        <taxon>Eurotiales</taxon>
        <taxon>Aspergillaceae</taxon>
        <taxon>Penicillium</taxon>
    </lineage>
</organism>
<dbReference type="AlphaFoldDB" id="A0A9W9FKE7"/>
<reference evidence="1" key="2">
    <citation type="journal article" date="2023" name="IMA Fungus">
        <title>Comparative genomic study of the Penicillium genus elucidates a diverse pangenome and 15 lateral gene transfer events.</title>
        <authorList>
            <person name="Petersen C."/>
            <person name="Sorensen T."/>
            <person name="Nielsen M.R."/>
            <person name="Sondergaard T.E."/>
            <person name="Sorensen J.L."/>
            <person name="Fitzpatrick D.A."/>
            <person name="Frisvad J.C."/>
            <person name="Nielsen K.L."/>
        </authorList>
    </citation>
    <scope>NUCLEOTIDE SEQUENCE</scope>
    <source>
        <strain evidence="1">IBT 34128</strain>
    </source>
</reference>
<sequence>MGRRIFFAQQDKVAKEKRRKHLEQSGYVFGAHANEDAIRDKDKRIPKTKRMYRQYAELWKDFLEQNGIRGYDNGPGSKVPDHQLIKEFLRWYIHSTRGRLSKNGRPVVKSVLSCAERFFSGLEEEMQISVGLEDRKEIFNELALNTKQWIQRSLTAEGTIKKINSLNKSFTRKDFIRTVSSLWQTDHHRFIPGLLKVIILLALQLYLFTRARIGAFIPSHEDKIQRGLRYKIWHWDP</sequence>
<evidence type="ECO:0000313" key="2">
    <source>
        <dbReference type="Proteomes" id="UP001141434"/>
    </source>
</evidence>
<dbReference type="PANTHER" id="PTHR37535">
    <property type="entry name" value="FLUG DOMAIN PROTEIN"/>
    <property type="match status" value="1"/>
</dbReference>
<proteinExistence type="predicted"/>